<organism evidence="2 3">
    <name type="scientific">Acrobeloides nanus</name>
    <dbReference type="NCBI Taxonomy" id="290746"/>
    <lineage>
        <taxon>Eukaryota</taxon>
        <taxon>Metazoa</taxon>
        <taxon>Ecdysozoa</taxon>
        <taxon>Nematoda</taxon>
        <taxon>Chromadorea</taxon>
        <taxon>Rhabditida</taxon>
        <taxon>Tylenchina</taxon>
        <taxon>Cephalobomorpha</taxon>
        <taxon>Cephaloboidea</taxon>
        <taxon>Cephalobidae</taxon>
        <taxon>Acrobeloides</taxon>
    </lineage>
</organism>
<name>A0A914CLM6_9BILA</name>
<proteinExistence type="predicted"/>
<reference evidence="3" key="1">
    <citation type="submission" date="2022-11" db="UniProtKB">
        <authorList>
            <consortium name="WormBaseParasite"/>
        </authorList>
    </citation>
    <scope>IDENTIFICATION</scope>
</reference>
<dbReference type="WBParaSite" id="ACRNAN_scaffold12161.g28155.t1">
    <property type="protein sequence ID" value="ACRNAN_scaffold12161.g28155.t1"/>
    <property type="gene ID" value="ACRNAN_scaffold12161.g28155"/>
</dbReference>
<evidence type="ECO:0000313" key="2">
    <source>
        <dbReference type="Proteomes" id="UP000887540"/>
    </source>
</evidence>
<dbReference type="InterPro" id="IPR050261">
    <property type="entry name" value="FrsA_esterase"/>
</dbReference>
<protein>
    <submittedName>
        <fullName evidence="3">Dienelactone hydrolase domain-containing protein</fullName>
    </submittedName>
</protein>
<dbReference type="PANTHER" id="PTHR22946:SF0">
    <property type="entry name" value="DIENELACTONE HYDROLASE DOMAIN-CONTAINING PROTEIN"/>
    <property type="match status" value="1"/>
</dbReference>
<dbReference type="PANTHER" id="PTHR22946">
    <property type="entry name" value="DIENELACTONE HYDROLASE DOMAIN-CONTAINING PROTEIN-RELATED"/>
    <property type="match status" value="1"/>
</dbReference>
<dbReference type="Pfam" id="PF01738">
    <property type="entry name" value="DLH"/>
    <property type="match status" value="1"/>
</dbReference>
<dbReference type="AlphaFoldDB" id="A0A914CLM6"/>
<dbReference type="InterPro" id="IPR002925">
    <property type="entry name" value="Dienelactn_hydro"/>
</dbReference>
<sequence>MEGFVSLAADVYGKGIIGKSREESLLLMKPYKTKENRSTLLKGLTTAAFDYVKSLPYVDDKKIFAIGYCFGGLAVLDLARYNIDLAAVVSFHGTLKPILDAESPETLKPINTRILICHGDSDTHIPLEDVLNFTTEMKARKADWQFITYSNAKHGFTEPHLANSPYEGIGYDEKAAKRSWTAMLNLFAEFVGNVEKI</sequence>
<feature type="domain" description="Dienelactone hydrolase" evidence="1">
    <location>
        <begin position="2"/>
        <end position="190"/>
    </location>
</feature>
<dbReference type="InterPro" id="IPR029058">
    <property type="entry name" value="AB_hydrolase_fold"/>
</dbReference>
<evidence type="ECO:0000259" key="1">
    <source>
        <dbReference type="Pfam" id="PF01738"/>
    </source>
</evidence>
<dbReference type="Proteomes" id="UP000887540">
    <property type="component" value="Unplaced"/>
</dbReference>
<accession>A0A914CLM6</accession>
<dbReference type="Gene3D" id="3.40.50.1820">
    <property type="entry name" value="alpha/beta hydrolase"/>
    <property type="match status" value="1"/>
</dbReference>
<dbReference type="GO" id="GO:0016787">
    <property type="term" value="F:hydrolase activity"/>
    <property type="evidence" value="ECO:0007669"/>
    <property type="project" value="InterPro"/>
</dbReference>
<dbReference type="SUPFAM" id="SSF53474">
    <property type="entry name" value="alpha/beta-Hydrolases"/>
    <property type="match status" value="1"/>
</dbReference>
<evidence type="ECO:0000313" key="3">
    <source>
        <dbReference type="WBParaSite" id="ACRNAN_scaffold12161.g28155.t1"/>
    </source>
</evidence>
<keyword evidence="2" id="KW-1185">Reference proteome</keyword>